<evidence type="ECO:0000313" key="7">
    <source>
        <dbReference type="EMBL" id="MBB6001105.1"/>
    </source>
</evidence>
<feature type="domain" description="Ketopantoate reductase N-terminal" evidence="5">
    <location>
        <begin position="22"/>
        <end position="153"/>
    </location>
</feature>
<evidence type="ECO:0000313" key="8">
    <source>
        <dbReference type="Proteomes" id="UP000578077"/>
    </source>
</evidence>
<dbReference type="InterPro" id="IPR003710">
    <property type="entry name" value="ApbA"/>
</dbReference>
<name>A0A841EDA1_9ACTN</name>
<accession>A0A841EDA1</accession>
<reference evidence="7 8" key="1">
    <citation type="submission" date="2020-08" db="EMBL/GenBank/DDBJ databases">
        <title>Sequencing the genomes of 1000 actinobacteria strains.</title>
        <authorList>
            <person name="Klenk H.-P."/>
        </authorList>
    </citation>
    <scope>NUCLEOTIDE SEQUENCE [LARGE SCALE GENOMIC DNA]</scope>
    <source>
        <strain evidence="7 8">DSM 44593</strain>
    </source>
</reference>
<dbReference type="InterPro" id="IPR013328">
    <property type="entry name" value="6PGD_dom2"/>
</dbReference>
<dbReference type="PANTHER" id="PTHR21708">
    <property type="entry name" value="PROBABLE 2-DEHYDROPANTOATE 2-REDUCTASE"/>
    <property type="match status" value="1"/>
</dbReference>
<dbReference type="Gene3D" id="3.40.50.720">
    <property type="entry name" value="NAD(P)-binding Rossmann-like Domain"/>
    <property type="match status" value="1"/>
</dbReference>
<dbReference type="SUPFAM" id="SSF48179">
    <property type="entry name" value="6-phosphogluconate dehydrogenase C-terminal domain-like"/>
    <property type="match status" value="1"/>
</dbReference>
<dbReference type="InterPro" id="IPR051402">
    <property type="entry name" value="KPR-Related"/>
</dbReference>
<sequence>MSDPTPDPARAVEPGRTTVLAPGGVGGLLAGALARDGRAVTVVATEPTAARIAEHGLHVDSAVLGRFRADVPAVPVAGEPADVLVVAPKATALEAALERVAPHLAADALVVPLLNGYEHLDLLRSYYPRAHVLGASIRVESTRTEPGRISQTSPFAALDIAYSGAPPERVEGLAAALHSAGLQVRLSDDEDAVLWRKYQFLLATALVCTHHRSDLGTARTERRADMIGVAEETAAVAAAGGIDLDTAHVVEMFDAAPGAVKPSMLRDREAGRPMEVDALGGALLRAARRAGVAAPVVARLVDDLLRIAPASPPRGNSRDRRR</sequence>
<protein>
    <recommendedName>
        <fullName evidence="4">2-dehydropantoate 2-reductase</fullName>
        <ecNumber evidence="4">1.1.1.169</ecNumber>
    </recommendedName>
    <alternativeName>
        <fullName evidence="4">Ketopantoate reductase</fullName>
    </alternativeName>
</protein>
<proteinExistence type="inferred from homology"/>
<dbReference type="GO" id="GO:0005737">
    <property type="term" value="C:cytoplasm"/>
    <property type="evidence" value="ECO:0007669"/>
    <property type="project" value="TreeGrafter"/>
</dbReference>
<comment type="pathway">
    <text evidence="4">Cofactor biosynthesis; (R)-pantothenate biosynthesis; (R)-pantoate from 3-methyl-2-oxobutanoate: step 2/2.</text>
</comment>
<keyword evidence="8" id="KW-1185">Reference proteome</keyword>
<evidence type="ECO:0000259" key="5">
    <source>
        <dbReference type="Pfam" id="PF02558"/>
    </source>
</evidence>
<dbReference type="PANTHER" id="PTHR21708:SF26">
    <property type="entry name" value="2-DEHYDROPANTOATE 2-REDUCTASE"/>
    <property type="match status" value="1"/>
</dbReference>
<dbReference type="InterPro" id="IPR013752">
    <property type="entry name" value="KPA_reductase"/>
</dbReference>
<dbReference type="NCBIfam" id="TIGR00745">
    <property type="entry name" value="apbA_panE"/>
    <property type="match status" value="1"/>
</dbReference>
<keyword evidence="2 4" id="KW-0521">NADP</keyword>
<evidence type="ECO:0000256" key="1">
    <source>
        <dbReference type="ARBA" id="ARBA00007870"/>
    </source>
</evidence>
<keyword evidence="4" id="KW-0566">Pantothenate biosynthesis</keyword>
<dbReference type="GO" id="GO:0015940">
    <property type="term" value="P:pantothenate biosynthetic process"/>
    <property type="evidence" value="ECO:0007669"/>
    <property type="project" value="UniProtKB-UniPathway"/>
</dbReference>
<comment type="function">
    <text evidence="4">Catalyzes the NADPH-dependent reduction of ketopantoate into pantoic acid.</text>
</comment>
<dbReference type="Gene3D" id="1.10.1040.10">
    <property type="entry name" value="N-(1-d-carboxylethyl)-l-norvaline Dehydrogenase, domain 2"/>
    <property type="match status" value="1"/>
</dbReference>
<dbReference type="EC" id="1.1.1.169" evidence="4"/>
<dbReference type="Pfam" id="PF08546">
    <property type="entry name" value="ApbA_C"/>
    <property type="match status" value="1"/>
</dbReference>
<evidence type="ECO:0000256" key="2">
    <source>
        <dbReference type="ARBA" id="ARBA00022857"/>
    </source>
</evidence>
<dbReference type="Pfam" id="PF02558">
    <property type="entry name" value="ApbA"/>
    <property type="match status" value="1"/>
</dbReference>
<evidence type="ECO:0000256" key="3">
    <source>
        <dbReference type="ARBA" id="ARBA00023002"/>
    </source>
</evidence>
<evidence type="ECO:0000256" key="4">
    <source>
        <dbReference type="RuleBase" id="RU362068"/>
    </source>
</evidence>
<gene>
    <name evidence="7" type="ORF">HNR25_004934</name>
</gene>
<evidence type="ECO:0000259" key="6">
    <source>
        <dbReference type="Pfam" id="PF08546"/>
    </source>
</evidence>
<dbReference type="InterPro" id="IPR008927">
    <property type="entry name" value="6-PGluconate_DH-like_C_sf"/>
</dbReference>
<dbReference type="RefSeq" id="WP_184640143.1">
    <property type="nucleotide sequence ID" value="NZ_BAABKT010000018.1"/>
</dbReference>
<dbReference type="UniPathway" id="UPA00028">
    <property type="reaction ID" value="UER00004"/>
</dbReference>
<dbReference type="Proteomes" id="UP000578077">
    <property type="component" value="Unassembled WGS sequence"/>
</dbReference>
<dbReference type="AlphaFoldDB" id="A0A841EDA1"/>
<dbReference type="EMBL" id="JACHLY010000002">
    <property type="protein sequence ID" value="MBB6001105.1"/>
    <property type="molecule type" value="Genomic_DNA"/>
</dbReference>
<dbReference type="GO" id="GO:0008677">
    <property type="term" value="F:2-dehydropantoate 2-reductase activity"/>
    <property type="evidence" value="ECO:0007669"/>
    <property type="project" value="UniProtKB-EC"/>
</dbReference>
<dbReference type="InterPro" id="IPR036291">
    <property type="entry name" value="NAD(P)-bd_dom_sf"/>
</dbReference>
<dbReference type="SUPFAM" id="SSF51735">
    <property type="entry name" value="NAD(P)-binding Rossmann-fold domains"/>
    <property type="match status" value="1"/>
</dbReference>
<dbReference type="InterPro" id="IPR013332">
    <property type="entry name" value="KPR_N"/>
</dbReference>
<comment type="catalytic activity">
    <reaction evidence="4">
        <text>(R)-pantoate + NADP(+) = 2-dehydropantoate + NADPH + H(+)</text>
        <dbReference type="Rhea" id="RHEA:16233"/>
        <dbReference type="ChEBI" id="CHEBI:11561"/>
        <dbReference type="ChEBI" id="CHEBI:15378"/>
        <dbReference type="ChEBI" id="CHEBI:15980"/>
        <dbReference type="ChEBI" id="CHEBI:57783"/>
        <dbReference type="ChEBI" id="CHEBI:58349"/>
        <dbReference type="EC" id="1.1.1.169"/>
    </reaction>
</comment>
<organism evidence="7 8">
    <name type="scientific">Streptomonospora salina</name>
    <dbReference type="NCBI Taxonomy" id="104205"/>
    <lineage>
        <taxon>Bacteria</taxon>
        <taxon>Bacillati</taxon>
        <taxon>Actinomycetota</taxon>
        <taxon>Actinomycetes</taxon>
        <taxon>Streptosporangiales</taxon>
        <taxon>Nocardiopsidaceae</taxon>
        <taxon>Streptomonospora</taxon>
    </lineage>
</organism>
<keyword evidence="3 4" id="KW-0560">Oxidoreductase</keyword>
<comment type="similarity">
    <text evidence="1 4">Belongs to the ketopantoate reductase family.</text>
</comment>
<comment type="caution">
    <text evidence="7">The sequence shown here is derived from an EMBL/GenBank/DDBJ whole genome shotgun (WGS) entry which is preliminary data.</text>
</comment>
<feature type="domain" description="Ketopantoate reductase C-terminal" evidence="6">
    <location>
        <begin position="193"/>
        <end position="302"/>
    </location>
</feature>